<evidence type="ECO:0000313" key="3">
    <source>
        <dbReference type="Proteomes" id="UP000278222"/>
    </source>
</evidence>
<protein>
    <submittedName>
        <fullName evidence="2">Pimeloyl-ACP methyl ester carboxylesterase</fullName>
    </submittedName>
</protein>
<dbReference type="SUPFAM" id="SSF53474">
    <property type="entry name" value="alpha/beta-Hydrolases"/>
    <property type="match status" value="1"/>
</dbReference>
<organism evidence="2 3">
    <name type="scientific">Stella humosa</name>
    <dbReference type="NCBI Taxonomy" id="94"/>
    <lineage>
        <taxon>Bacteria</taxon>
        <taxon>Pseudomonadati</taxon>
        <taxon>Pseudomonadota</taxon>
        <taxon>Alphaproteobacteria</taxon>
        <taxon>Rhodospirillales</taxon>
        <taxon>Stellaceae</taxon>
        <taxon>Stella</taxon>
    </lineage>
</organism>
<evidence type="ECO:0000259" key="1">
    <source>
        <dbReference type="Pfam" id="PF12697"/>
    </source>
</evidence>
<dbReference type="Pfam" id="PF12697">
    <property type="entry name" value="Abhydrolase_6"/>
    <property type="match status" value="1"/>
</dbReference>
<dbReference type="PRINTS" id="PR00111">
    <property type="entry name" value="ABHYDROLASE"/>
</dbReference>
<dbReference type="EMBL" id="RJKX01000011">
    <property type="protein sequence ID" value="ROQ01977.1"/>
    <property type="molecule type" value="Genomic_DNA"/>
</dbReference>
<dbReference type="AlphaFoldDB" id="A0A3N1MGT2"/>
<dbReference type="Gene3D" id="3.40.50.1820">
    <property type="entry name" value="alpha/beta hydrolase"/>
    <property type="match status" value="1"/>
</dbReference>
<dbReference type="GO" id="GO:0016020">
    <property type="term" value="C:membrane"/>
    <property type="evidence" value="ECO:0007669"/>
    <property type="project" value="TreeGrafter"/>
</dbReference>
<dbReference type="RefSeq" id="WP_170216349.1">
    <property type="nucleotide sequence ID" value="NZ_AP019700.1"/>
</dbReference>
<reference evidence="2 3" key="1">
    <citation type="submission" date="2018-11" db="EMBL/GenBank/DDBJ databases">
        <title>Genomic Encyclopedia of Type Strains, Phase IV (KMG-IV): sequencing the most valuable type-strain genomes for metagenomic binning, comparative biology and taxonomic classification.</title>
        <authorList>
            <person name="Goeker M."/>
        </authorList>
    </citation>
    <scope>NUCLEOTIDE SEQUENCE [LARGE SCALE GENOMIC DNA]</scope>
    <source>
        <strain evidence="2 3">DSM 5900</strain>
    </source>
</reference>
<dbReference type="PANTHER" id="PTHR43798:SF33">
    <property type="entry name" value="HYDROLASE, PUTATIVE (AFU_ORTHOLOGUE AFUA_2G14860)-RELATED"/>
    <property type="match status" value="1"/>
</dbReference>
<dbReference type="InterPro" id="IPR050266">
    <property type="entry name" value="AB_hydrolase_sf"/>
</dbReference>
<sequence length="283" mass="29523">MPSIAIDGARIVYEAAGQGPALVLLHSTASSRQQWAGLREALCGRFTLVAVDAYGHGDSDPWPGHRPITLADEAAVVARVIDRLPGRVHLVGHSYGGAVALRLALGSDRLASLVLVEPVSFHLLRDGSAFDAGLLDDIAPVADAVRGAVATGDHEAGLGRFVDYWNGAGTWAAVKPERRQALCRLAPAVAHNFDAAEGDPARLADCAGLRLPTLIMAGELTTRPAARIAARLATAIPGAECRIVAGAGHMLPRTHPAAFLEALSAHLDRAMTGRAKVHRLAAA</sequence>
<proteinExistence type="predicted"/>
<keyword evidence="3" id="KW-1185">Reference proteome</keyword>
<evidence type="ECO:0000313" key="2">
    <source>
        <dbReference type="EMBL" id="ROQ01977.1"/>
    </source>
</evidence>
<comment type="caution">
    <text evidence="2">The sequence shown here is derived from an EMBL/GenBank/DDBJ whole genome shotgun (WGS) entry which is preliminary data.</text>
</comment>
<dbReference type="InterPro" id="IPR029058">
    <property type="entry name" value="AB_hydrolase_fold"/>
</dbReference>
<gene>
    <name evidence="2" type="ORF">EDC65_1164</name>
</gene>
<accession>A0A3N1MGT2</accession>
<name>A0A3N1MGT2_9PROT</name>
<dbReference type="PANTHER" id="PTHR43798">
    <property type="entry name" value="MONOACYLGLYCEROL LIPASE"/>
    <property type="match status" value="1"/>
</dbReference>
<dbReference type="InterPro" id="IPR000073">
    <property type="entry name" value="AB_hydrolase_1"/>
</dbReference>
<dbReference type="Proteomes" id="UP000278222">
    <property type="component" value="Unassembled WGS sequence"/>
</dbReference>
<feature type="domain" description="AB hydrolase-1" evidence="1">
    <location>
        <begin position="22"/>
        <end position="262"/>
    </location>
</feature>